<evidence type="ECO:0000256" key="1">
    <source>
        <dbReference type="PROSITE-ProRule" id="PRU00325"/>
    </source>
</evidence>
<reference evidence="4 5" key="1">
    <citation type="submission" date="2014-09" db="EMBL/GenBank/DDBJ databases">
        <authorList>
            <person name="Ellenberger Sabrina"/>
        </authorList>
    </citation>
    <scope>NUCLEOTIDE SEQUENCE [LARGE SCALE GENOMIC DNA]</scope>
    <source>
        <strain evidence="4 5">CBS 412.66</strain>
    </source>
</reference>
<organism evidence="4 5">
    <name type="scientific">Parasitella parasitica</name>
    <dbReference type="NCBI Taxonomy" id="35722"/>
    <lineage>
        <taxon>Eukaryota</taxon>
        <taxon>Fungi</taxon>
        <taxon>Fungi incertae sedis</taxon>
        <taxon>Mucoromycota</taxon>
        <taxon>Mucoromycotina</taxon>
        <taxon>Mucoromycetes</taxon>
        <taxon>Mucorales</taxon>
        <taxon>Mucorineae</taxon>
        <taxon>Mucoraceae</taxon>
        <taxon>Parasitella</taxon>
    </lineage>
</organism>
<dbReference type="Proteomes" id="UP000054107">
    <property type="component" value="Unassembled WGS sequence"/>
</dbReference>
<evidence type="ECO:0000313" key="5">
    <source>
        <dbReference type="Proteomes" id="UP000054107"/>
    </source>
</evidence>
<proteinExistence type="predicted"/>
<dbReference type="PANTHER" id="PTHR33977:SF1">
    <property type="entry name" value="ZINC ION BINDING PROTEIN"/>
    <property type="match status" value="1"/>
</dbReference>
<dbReference type="OrthoDB" id="2430203at2759"/>
<dbReference type="InterPro" id="IPR018289">
    <property type="entry name" value="MULE_transposase_dom"/>
</dbReference>
<dbReference type="GO" id="GO:0008270">
    <property type="term" value="F:zinc ion binding"/>
    <property type="evidence" value="ECO:0007669"/>
    <property type="project" value="UniProtKB-KW"/>
</dbReference>
<accession>A0A0B7NH65</accession>
<dbReference type="EMBL" id="LN733280">
    <property type="protein sequence ID" value="CEP16772.1"/>
    <property type="molecule type" value="Genomic_DNA"/>
</dbReference>
<feature type="compositionally biased region" description="Polar residues" evidence="2">
    <location>
        <begin position="55"/>
        <end position="69"/>
    </location>
</feature>
<feature type="domain" description="SWIM-type" evidence="3">
    <location>
        <begin position="542"/>
        <end position="577"/>
    </location>
</feature>
<dbReference type="PROSITE" id="PS50966">
    <property type="entry name" value="ZF_SWIM"/>
    <property type="match status" value="1"/>
</dbReference>
<protein>
    <recommendedName>
        <fullName evidence="3">SWIM-type domain-containing protein</fullName>
    </recommendedName>
</protein>
<evidence type="ECO:0000313" key="4">
    <source>
        <dbReference type="EMBL" id="CEP16772.1"/>
    </source>
</evidence>
<keyword evidence="1" id="KW-0479">Metal-binding</keyword>
<feature type="region of interest" description="Disordered" evidence="2">
    <location>
        <begin position="36"/>
        <end position="79"/>
    </location>
</feature>
<dbReference type="Pfam" id="PF10551">
    <property type="entry name" value="MULE"/>
    <property type="match status" value="1"/>
</dbReference>
<evidence type="ECO:0000256" key="2">
    <source>
        <dbReference type="SAM" id="MobiDB-lite"/>
    </source>
</evidence>
<keyword evidence="1" id="KW-0862">Zinc</keyword>
<feature type="region of interest" description="Disordered" evidence="2">
    <location>
        <begin position="108"/>
        <end position="128"/>
    </location>
</feature>
<keyword evidence="1" id="KW-0863">Zinc-finger</keyword>
<dbReference type="Pfam" id="PF04434">
    <property type="entry name" value="SWIM"/>
    <property type="match status" value="1"/>
</dbReference>
<name>A0A0B7NH65_9FUNG</name>
<evidence type="ECO:0000259" key="3">
    <source>
        <dbReference type="PROSITE" id="PS50966"/>
    </source>
</evidence>
<gene>
    <name evidence="4" type="primary">PARPA_11049.1 scaffold 42241</name>
</gene>
<keyword evidence="5" id="KW-1185">Reference proteome</keyword>
<dbReference type="STRING" id="35722.A0A0B7NH65"/>
<dbReference type="PANTHER" id="PTHR33977">
    <property type="entry name" value="ZINC ION BINDING PROTEIN"/>
    <property type="match status" value="1"/>
</dbReference>
<dbReference type="AlphaFoldDB" id="A0A0B7NH65"/>
<sequence length="669" mass="77053">MDTYTYSDIPEKIIVPTSKWIETVKNSTAKHGVKWINPHYVGDNPDFPQKRSNEESSTAGRNSAATSEDPNNEGAETPLKRRKRAVFVKYVWYVTYTCHRSGKCRDRVAEGSQVKGGPSGAPRNLQKASKKTGCKATLKVTCYKNDPDSVEVLHIGTHNHEVGGAEDLKYLPLSQARKDQIMERLRQVHQDEVYNIFKKIQESFYREAADEMESVILWLDELKENGYSTFKHSTFNNDYTFGFSSPWQKQLLLNTTMICLDATHCVTNVERGLLYTIVLRHPVSGTGCPVAYMFTKDHSMAAVAVFLRFVKQDIGVASLEKITIDVSATEHAAITAVYPEATIQWCLFHVSRAWMGKIRELVKLGSTALNHQANREIITDLKTLMWEKNQETFLLKLLAFYTKYSQYPEFLNYMDRTYLNREKFVHWSFAFQPQVYSNMETNNFVESWHNQLKTTYLGRKRNRRVDRLIHILVKDVEPDYIQNINRITLNVGRMGPEERRRRRRQLEAESINEAILSTIIRAPEEENGPYMIQSFTDYTHFYDVGVANQEMKACTCEDFKWTKIACKHMYLLQRLHADIRLYQVPFNLSIPSIARHESTSSETITSSSKTHILNMISNNVEAVFNAFKRNPGELTDEQVSRVSEIATELCSVLEGTNDLPSNSNFTRQR</sequence>
<dbReference type="InterPro" id="IPR007527">
    <property type="entry name" value="Znf_SWIM"/>
</dbReference>